<evidence type="ECO:0000259" key="1">
    <source>
        <dbReference type="PROSITE" id="PS51384"/>
    </source>
</evidence>
<accession>A0A3B1B9N2</accession>
<dbReference type="InterPro" id="IPR019480">
    <property type="entry name" value="Dihydroorotate_DH_Fe-S-bd"/>
</dbReference>
<sequence length="552" mass="61024">MDFKIKGLQVMPQKINNIISQLKTESEESIAQALDKIELLSELTSKEKLALSSSLTQLFYRDQGGMAEMISLANRAEKQITRFGADVIPFLLDELINADAESCVHLGRTIALNGANAIAPLLTAWETNRDDKYALINLTQALAYFRVPEVLQAFPKLLLAANSENHQLRSNGLDAIGKLAVRIDASLFDEPLRLEMFSTAFSRLSDSRSLVRMHAARALGKMLEGKCLCEGQQDKLRKAYNVILGKDGDYAWDDAYIVRHEAKHYRHLLKKATTSVARYQQSFKILAKEKLCSDTFHYVIEAPLIARKLQAGQFIIVRPHKNSERIPLSICGWDRDKGHINVVIMSAGRTTIDINEMKVGDTFSDIVGPLGERSHVRRYRGTCVVIGGGFGTGAIIPTARDLKALGSRVIGVIGARTKNLLIMVEELKESCDEVIITTNDGSDGIKGFVTTALEEIISKERRVSHVLAIGPVPMMQAVCELTRPIGIETMVSLNAIMVDGTGMCGACRVSIDGETKFACFHGPDFDGHKVDFDQLTKRQKMFVTEEKIALGN</sequence>
<organism evidence="2">
    <name type="scientific">hydrothermal vent metagenome</name>
    <dbReference type="NCBI Taxonomy" id="652676"/>
    <lineage>
        <taxon>unclassified sequences</taxon>
        <taxon>metagenomes</taxon>
        <taxon>ecological metagenomes</taxon>
    </lineage>
</organism>
<reference evidence="2" key="1">
    <citation type="submission" date="2018-06" db="EMBL/GenBank/DDBJ databases">
        <authorList>
            <person name="Zhirakovskaya E."/>
        </authorList>
    </citation>
    <scope>NUCLEOTIDE SEQUENCE</scope>
</reference>
<dbReference type="SUPFAM" id="SSF63380">
    <property type="entry name" value="Riboflavin synthase domain-like"/>
    <property type="match status" value="1"/>
</dbReference>
<gene>
    <name evidence="2" type="ORF">MNBD_GAMMA26-1747</name>
</gene>
<dbReference type="AlphaFoldDB" id="A0A3B1B9N2"/>
<dbReference type="Pfam" id="PF10418">
    <property type="entry name" value="DHODB_Fe-S_bind"/>
    <property type="match status" value="1"/>
</dbReference>
<dbReference type="InterPro" id="IPR039261">
    <property type="entry name" value="FNR_nucleotide-bd"/>
</dbReference>
<dbReference type="SUPFAM" id="SSF52343">
    <property type="entry name" value="Ferredoxin reductase-like, C-terminal NADP-linked domain"/>
    <property type="match status" value="1"/>
</dbReference>
<dbReference type="CDD" id="cd06219">
    <property type="entry name" value="DHOD_e_trans_like1"/>
    <property type="match status" value="1"/>
</dbReference>
<dbReference type="InterPro" id="IPR050353">
    <property type="entry name" value="PyrK_electron_transfer"/>
</dbReference>
<dbReference type="PANTHER" id="PTHR43513:SF3">
    <property type="entry name" value="DIHYDROOROTATE DEHYDROGENASE B (NAD(+)), ELECTRON TRANSFER SUBUNIT-RELATED"/>
    <property type="match status" value="1"/>
</dbReference>
<proteinExistence type="predicted"/>
<dbReference type="PROSITE" id="PS51384">
    <property type="entry name" value="FAD_FR"/>
    <property type="match status" value="1"/>
</dbReference>
<feature type="domain" description="FAD-binding FR-type" evidence="1">
    <location>
        <begin position="278"/>
        <end position="376"/>
    </location>
</feature>
<dbReference type="SUPFAM" id="SSF48371">
    <property type="entry name" value="ARM repeat"/>
    <property type="match status" value="1"/>
</dbReference>
<dbReference type="Gene3D" id="1.25.10.10">
    <property type="entry name" value="Leucine-rich Repeat Variant"/>
    <property type="match status" value="1"/>
</dbReference>
<dbReference type="NCBIfam" id="NF004862">
    <property type="entry name" value="PRK06222.1"/>
    <property type="match status" value="1"/>
</dbReference>
<evidence type="ECO:0000313" key="2">
    <source>
        <dbReference type="EMBL" id="VAX08118.1"/>
    </source>
</evidence>
<dbReference type="InterPro" id="IPR016024">
    <property type="entry name" value="ARM-type_fold"/>
</dbReference>
<dbReference type="Gene3D" id="3.40.50.80">
    <property type="entry name" value="Nucleotide-binding domain of ferredoxin-NADP reductase (FNR) module"/>
    <property type="match status" value="1"/>
</dbReference>
<dbReference type="EMBL" id="UOFX01000034">
    <property type="protein sequence ID" value="VAX08118.1"/>
    <property type="molecule type" value="Genomic_DNA"/>
</dbReference>
<dbReference type="Gene3D" id="2.40.30.10">
    <property type="entry name" value="Translation factors"/>
    <property type="match status" value="1"/>
</dbReference>
<protein>
    <submittedName>
        <fullName evidence="2">NADH-dependent reduced ferredoxin:NADP+ oxidoreductase subunit A</fullName>
    </submittedName>
</protein>
<dbReference type="InterPro" id="IPR017927">
    <property type="entry name" value="FAD-bd_FR_type"/>
</dbReference>
<dbReference type="PANTHER" id="PTHR43513">
    <property type="entry name" value="DIHYDROOROTATE DEHYDROGENASE B (NAD(+)), ELECTRON TRANSFER SUBUNIT"/>
    <property type="match status" value="1"/>
</dbReference>
<dbReference type="InterPro" id="IPR011989">
    <property type="entry name" value="ARM-like"/>
</dbReference>
<name>A0A3B1B9N2_9ZZZZ</name>
<dbReference type="GO" id="GO:0016491">
    <property type="term" value="F:oxidoreductase activity"/>
    <property type="evidence" value="ECO:0007669"/>
    <property type="project" value="InterPro"/>
</dbReference>
<dbReference type="InterPro" id="IPR017938">
    <property type="entry name" value="Riboflavin_synthase-like_b-brl"/>
</dbReference>